<feature type="transmembrane region" description="Helical" evidence="1">
    <location>
        <begin position="71"/>
        <end position="94"/>
    </location>
</feature>
<keyword evidence="1" id="KW-1133">Transmembrane helix</keyword>
<reference evidence="2 3" key="1">
    <citation type="submission" date="2019-07" db="EMBL/GenBank/DDBJ databases">
        <title>Whole genome shotgun sequence of Deinococcus cellulosilyticus NBRC 106333.</title>
        <authorList>
            <person name="Hosoyama A."/>
            <person name="Uohara A."/>
            <person name="Ohji S."/>
            <person name="Ichikawa N."/>
        </authorList>
    </citation>
    <scope>NUCLEOTIDE SEQUENCE [LARGE SCALE GENOMIC DNA]</scope>
    <source>
        <strain evidence="2 3">NBRC 106333</strain>
    </source>
</reference>
<dbReference type="AlphaFoldDB" id="A0A511N9K3"/>
<evidence type="ECO:0000313" key="3">
    <source>
        <dbReference type="Proteomes" id="UP000321306"/>
    </source>
</evidence>
<dbReference type="InterPro" id="IPR025597">
    <property type="entry name" value="DUF4345"/>
</dbReference>
<gene>
    <name evidence="2" type="ORF">DC3_51480</name>
</gene>
<sequence length="118" mass="13143">MRMLLFLGVAAVYLLITFQVLRRPSSVMQDVGLRFDNINGLSEFHAIYVGIWSVTAAMLIYSAFFPEERALAVFAALMVLAQPIGRIVALFRGGLPRGKMQLMFVLETIGGLWLCFLA</sequence>
<dbReference type="Pfam" id="PF14248">
    <property type="entry name" value="DUF4345"/>
    <property type="match status" value="1"/>
</dbReference>
<evidence type="ECO:0000256" key="1">
    <source>
        <dbReference type="SAM" id="Phobius"/>
    </source>
</evidence>
<keyword evidence="3" id="KW-1185">Reference proteome</keyword>
<feature type="transmembrane region" description="Helical" evidence="1">
    <location>
        <begin position="46"/>
        <end position="64"/>
    </location>
</feature>
<organism evidence="2 3">
    <name type="scientific">Deinococcus cellulosilyticus (strain DSM 18568 / NBRC 106333 / KACC 11606 / 5516J-15)</name>
    <dbReference type="NCBI Taxonomy" id="1223518"/>
    <lineage>
        <taxon>Bacteria</taxon>
        <taxon>Thermotogati</taxon>
        <taxon>Deinococcota</taxon>
        <taxon>Deinococci</taxon>
        <taxon>Deinococcales</taxon>
        <taxon>Deinococcaceae</taxon>
        <taxon>Deinococcus</taxon>
    </lineage>
</organism>
<dbReference type="EMBL" id="BJXB01000036">
    <property type="protein sequence ID" value="GEM49513.1"/>
    <property type="molecule type" value="Genomic_DNA"/>
</dbReference>
<evidence type="ECO:0008006" key="4">
    <source>
        <dbReference type="Google" id="ProtNLM"/>
    </source>
</evidence>
<proteinExistence type="predicted"/>
<evidence type="ECO:0000313" key="2">
    <source>
        <dbReference type="EMBL" id="GEM49513.1"/>
    </source>
</evidence>
<feature type="transmembrane region" description="Helical" evidence="1">
    <location>
        <begin position="100"/>
        <end position="117"/>
    </location>
</feature>
<accession>A0A511N9K3</accession>
<dbReference type="OrthoDB" id="8756440at2"/>
<keyword evidence="1" id="KW-0812">Transmembrane</keyword>
<protein>
    <recommendedName>
        <fullName evidence="4">DUF4345 domain-containing protein</fullName>
    </recommendedName>
</protein>
<comment type="caution">
    <text evidence="2">The sequence shown here is derived from an EMBL/GenBank/DDBJ whole genome shotgun (WGS) entry which is preliminary data.</text>
</comment>
<name>A0A511N9K3_DEIC1</name>
<keyword evidence="1" id="KW-0472">Membrane</keyword>
<dbReference type="Proteomes" id="UP000321306">
    <property type="component" value="Unassembled WGS sequence"/>
</dbReference>